<dbReference type="Pfam" id="PF00934">
    <property type="entry name" value="PE"/>
    <property type="match status" value="1"/>
</dbReference>
<dbReference type="AlphaFoldDB" id="A0A1V3X3Q7"/>
<reference evidence="2 3" key="1">
    <citation type="submission" date="2017-02" db="EMBL/GenBank/DDBJ databases">
        <title>Complete genome sequences of Mycobacterium kansasii strains isolated from rhesus macaques.</title>
        <authorList>
            <person name="Panda A."/>
            <person name="Nagaraj S."/>
            <person name="Zhao X."/>
            <person name="Tettelin H."/>
            <person name="Detolla L.J."/>
        </authorList>
    </citation>
    <scope>NUCLEOTIDE SEQUENCE [LARGE SCALE GENOMIC DNA]</scope>
    <source>
        <strain evidence="2 3">11-3813</strain>
    </source>
</reference>
<dbReference type="Gene3D" id="1.10.287.850">
    <property type="entry name" value="HP0062-like domain"/>
    <property type="match status" value="1"/>
</dbReference>
<dbReference type="InterPro" id="IPR000084">
    <property type="entry name" value="PE-PGRS_N"/>
</dbReference>
<feature type="domain" description="PE" evidence="1">
    <location>
        <begin position="17"/>
        <end position="92"/>
    </location>
</feature>
<dbReference type="Proteomes" id="UP000189229">
    <property type="component" value="Unassembled WGS sequence"/>
</dbReference>
<evidence type="ECO:0000259" key="1">
    <source>
        <dbReference type="Pfam" id="PF00934"/>
    </source>
</evidence>
<sequence length="269" mass="27318">MDTMSHDPSAGDIGSQLVDIGSQGISAGSTAAMTVLTGLIPAGAEEVSAQAVMAFAQEAASMLASNVAAQEELMRTGSALTNIARMYGDADDSAADALAFRGAAISRSAAGGSGATLGPGLMGPGAVQAAAEPAVRAPLMSQVVEASSSPLASTAANAGSSAMSGAARWAAEWAAAHRPAVPQRQVWRQLPDLGIRTNANATSRPTRNPVNAWPDKFVRPAVVVRWLNRASVAGVRPTACGSEQSHITVQSAALRRTAARISYACAVPW</sequence>
<protein>
    <recommendedName>
        <fullName evidence="1">PE domain-containing protein</fullName>
    </recommendedName>
</protein>
<comment type="caution">
    <text evidence="2">The sequence shown here is derived from an EMBL/GenBank/DDBJ whole genome shotgun (WGS) entry which is preliminary data.</text>
</comment>
<dbReference type="EMBL" id="MVBM01000004">
    <property type="protein sequence ID" value="OOK73738.1"/>
    <property type="molecule type" value="Genomic_DNA"/>
</dbReference>
<gene>
    <name evidence="2" type="ORF">BZL30_4753</name>
</gene>
<evidence type="ECO:0000313" key="3">
    <source>
        <dbReference type="Proteomes" id="UP000189229"/>
    </source>
</evidence>
<organism evidence="2 3">
    <name type="scientific">Mycobacterium kansasii</name>
    <dbReference type="NCBI Taxonomy" id="1768"/>
    <lineage>
        <taxon>Bacteria</taxon>
        <taxon>Bacillati</taxon>
        <taxon>Actinomycetota</taxon>
        <taxon>Actinomycetes</taxon>
        <taxon>Mycobacteriales</taxon>
        <taxon>Mycobacteriaceae</taxon>
        <taxon>Mycobacterium</taxon>
    </lineage>
</organism>
<evidence type="ECO:0000313" key="2">
    <source>
        <dbReference type="EMBL" id="OOK73738.1"/>
    </source>
</evidence>
<accession>A0A1V3X3Q7</accession>
<name>A0A1V3X3Q7_MYCKA</name>
<proteinExistence type="predicted"/>